<feature type="coiled-coil region" evidence="2">
    <location>
        <begin position="335"/>
        <end position="395"/>
    </location>
</feature>
<dbReference type="Proteomes" id="UP000053958">
    <property type="component" value="Unassembled WGS sequence"/>
</dbReference>
<dbReference type="EMBL" id="LASV01000173">
    <property type="protein sequence ID" value="KKA21678.1"/>
    <property type="molecule type" value="Genomic_DNA"/>
</dbReference>
<evidence type="ECO:0000256" key="2">
    <source>
        <dbReference type="SAM" id="Coils"/>
    </source>
</evidence>
<dbReference type="Pfam" id="PF03184">
    <property type="entry name" value="DDE_1"/>
    <property type="match status" value="1"/>
</dbReference>
<dbReference type="PROSITE" id="PS51253">
    <property type="entry name" value="HTH_CENPB"/>
    <property type="match status" value="1"/>
</dbReference>
<accession>A0A0F4YVN6</accession>
<evidence type="ECO:0000259" key="3">
    <source>
        <dbReference type="PROSITE" id="PS51253"/>
    </source>
</evidence>
<evidence type="ECO:0000256" key="1">
    <source>
        <dbReference type="ARBA" id="ARBA00023125"/>
    </source>
</evidence>
<evidence type="ECO:0000313" key="5">
    <source>
        <dbReference type="Proteomes" id="UP000053958"/>
    </source>
</evidence>
<dbReference type="PANTHER" id="PTHR19303:SF62">
    <property type="entry name" value="HTH CENPB-TYPE DOMAIN-CONTAINING PROTEIN-RELATED"/>
    <property type="match status" value="1"/>
</dbReference>
<dbReference type="AlphaFoldDB" id="A0A0F4YVN6"/>
<keyword evidence="5" id="KW-1185">Reference proteome</keyword>
<sequence length="411" mass="46564">WILSMDERGKPPRVATVREMANVLLAKRDESTTPPTVGKCWVNGFMRRNELESKFSRKYDYRRALCEDPKIIREWFKLVRDTIEKYGILPEDTYNFDEVGFLMGIIATTRVVTGSEKNLRPNLIQPGNREWVTVIEGVNASGWFLPPMFILKGKNHQPSWYQTEGLPYGGAIGTKNSIIPLYMPPHSSHLLQPLDVSCFSPLKQAYGQHVQKSMVLGINHIDKDEFLTIYSSIRTAALSERNIQSGFRATGLVPYDPEQVLSRLNTQMCTPTPPGTSHSSQSSWVTATPHNIRQVELQAEKVKGYMQQCMQGPSSPTNRALNQLIKGCCMAMHSAAILAAENRALKAANEKQKRKQERRRTYIGQEDALTIEEGIDRVRRANEEESRVVEVTEERPQKRAALVVKFDCEAV</sequence>
<organism evidence="4 5">
    <name type="scientific">Rasamsonia emersonii (strain ATCC 16479 / CBS 393.64 / IMI 116815)</name>
    <dbReference type="NCBI Taxonomy" id="1408163"/>
    <lineage>
        <taxon>Eukaryota</taxon>
        <taxon>Fungi</taxon>
        <taxon>Dikarya</taxon>
        <taxon>Ascomycota</taxon>
        <taxon>Pezizomycotina</taxon>
        <taxon>Eurotiomycetes</taxon>
        <taxon>Eurotiomycetidae</taxon>
        <taxon>Eurotiales</taxon>
        <taxon>Trichocomaceae</taxon>
        <taxon>Rasamsonia</taxon>
    </lineage>
</organism>
<dbReference type="InterPro" id="IPR006600">
    <property type="entry name" value="HTH_CenpB_DNA-bd_dom"/>
</dbReference>
<dbReference type="OrthoDB" id="4207519at2759"/>
<gene>
    <name evidence="4" type="ORF">T310_4285</name>
</gene>
<proteinExistence type="predicted"/>
<evidence type="ECO:0000313" key="4">
    <source>
        <dbReference type="EMBL" id="KKA21678.1"/>
    </source>
</evidence>
<keyword evidence="2" id="KW-0175">Coiled coil</keyword>
<feature type="domain" description="HTH CENPB-type" evidence="3">
    <location>
        <begin position="1"/>
        <end position="55"/>
    </location>
</feature>
<comment type="caution">
    <text evidence="4">The sequence shown here is derived from an EMBL/GenBank/DDBJ whole genome shotgun (WGS) entry which is preliminary data.</text>
</comment>
<dbReference type="GO" id="GO:0003677">
    <property type="term" value="F:DNA binding"/>
    <property type="evidence" value="ECO:0007669"/>
    <property type="project" value="UniProtKB-KW"/>
</dbReference>
<dbReference type="GO" id="GO:0005634">
    <property type="term" value="C:nucleus"/>
    <property type="evidence" value="ECO:0007669"/>
    <property type="project" value="TreeGrafter"/>
</dbReference>
<reference evidence="4 5" key="1">
    <citation type="submission" date="2015-04" db="EMBL/GenBank/DDBJ databases">
        <authorList>
            <person name="Heijne W.H."/>
            <person name="Fedorova N.D."/>
            <person name="Nierman W.C."/>
            <person name="Vollebregt A.W."/>
            <person name="Zhao Z."/>
            <person name="Wu L."/>
            <person name="Kumar M."/>
            <person name="Stam H."/>
            <person name="van den Berg M.A."/>
            <person name="Pel H.J."/>
        </authorList>
    </citation>
    <scope>NUCLEOTIDE SEQUENCE [LARGE SCALE GENOMIC DNA]</scope>
    <source>
        <strain evidence="4 5">CBS 393.64</strain>
    </source>
</reference>
<dbReference type="GeneID" id="25316633"/>
<name>A0A0F4YVN6_RASE3</name>
<dbReference type="InterPro" id="IPR004875">
    <property type="entry name" value="DDE_SF_endonuclease_dom"/>
</dbReference>
<dbReference type="PANTHER" id="PTHR19303">
    <property type="entry name" value="TRANSPOSON"/>
    <property type="match status" value="1"/>
</dbReference>
<dbReference type="RefSeq" id="XP_013328290.1">
    <property type="nucleotide sequence ID" value="XM_013472836.1"/>
</dbReference>
<dbReference type="InterPro" id="IPR050863">
    <property type="entry name" value="CenT-Element_Derived"/>
</dbReference>
<protein>
    <recommendedName>
        <fullName evidence="3">HTH CENPB-type domain-containing protein</fullName>
    </recommendedName>
</protein>
<feature type="non-terminal residue" evidence="4">
    <location>
        <position position="1"/>
    </location>
</feature>
<dbReference type="Pfam" id="PF03221">
    <property type="entry name" value="HTH_Tnp_Tc5"/>
    <property type="match status" value="1"/>
</dbReference>
<keyword evidence="1" id="KW-0238">DNA-binding</keyword>